<dbReference type="PANTHER" id="PTHR32182">
    <property type="entry name" value="DNA REPLICATION AND REPAIR PROTEIN RECF"/>
    <property type="match status" value="1"/>
</dbReference>
<dbReference type="Proteomes" id="UP001642484">
    <property type="component" value="Unassembled WGS sequence"/>
</dbReference>
<sequence length="707" mass="77074">MLLKKRRVTAPVGPVTPPAPQPVFLVEDDLEDDSGPFSPFKFPVSGTPESGYLPPNLSYQSLVQAALRPAGSPPKASMPAESQQQTEKRTENAEPSVKAAEPPAEAAEPKVPSSSTKNKRYTEGEARKQSAPVRPAQAKAAPPAKSPAQTASPPATPPAVLPAALPAVTPAAPPAALSAQPAAQSAQPASQPPVQHSEPVQPEPAQAVSLSAPMKFGKGTGKMSEHLGKLVCPNLFHRQLFRPALISLTALHPPRLSELPKGCQTRRPKLLCLVDPSLETDVRVADGPTWRGKARARLMSLEVQDFKSFKRRQFQFQGRSLFCFVGCNSSGKSAVLDALRFVLARRCDRSLRSYIRRGKPMATAARVTAQFRYERAEEGTSQGTMLLIREVRVHPDRSLKDAYILQHWVQEEEAELKEVSEEGYLAWLQQALMWGQGDLLLPQFGLMDSRSATGLLAMLPAEIEKVGAEGNTSGSLLKRRCTTKGAARTGPVNARLSREAAEAWLTRRIDEVYRELTREPLDDTLEEWGEGGEAKLRRLPDGSFDLLTSARRGGASSGYGTPLNSLSDGARDICALSMLFVLPGFISGMQEALAPFVVLDEPDSRLDKRHASALRRFLQRPEGPKQCLWLSLNNHQALPGDIKLDDEEADLGESVLEDLENQARAAPKRGPGGRKDVIKARFLSQMSARLREETEAELDEEDPPETL</sequence>
<dbReference type="Gene3D" id="3.40.50.300">
    <property type="entry name" value="P-loop containing nucleotide triphosphate hydrolases"/>
    <property type="match status" value="2"/>
</dbReference>
<gene>
    <name evidence="3" type="ORF">CCMP2556_LOCUS5007</name>
</gene>
<feature type="domain" description="RecF/RecN/SMC N-terminal" evidence="2">
    <location>
        <begin position="298"/>
        <end position="636"/>
    </location>
</feature>
<name>A0ABP0I7A5_9DINO</name>
<evidence type="ECO:0000256" key="1">
    <source>
        <dbReference type="SAM" id="MobiDB-lite"/>
    </source>
</evidence>
<feature type="compositionally biased region" description="Low complexity" evidence="1">
    <location>
        <begin position="130"/>
        <end position="153"/>
    </location>
</feature>
<dbReference type="Pfam" id="PF02463">
    <property type="entry name" value="SMC_N"/>
    <property type="match status" value="1"/>
</dbReference>
<dbReference type="SUPFAM" id="SSF52540">
    <property type="entry name" value="P-loop containing nucleoside triphosphate hydrolases"/>
    <property type="match status" value="1"/>
</dbReference>
<dbReference type="InterPro" id="IPR027417">
    <property type="entry name" value="P-loop_NTPase"/>
</dbReference>
<accession>A0ABP0I7A5</accession>
<feature type="region of interest" description="Disordered" evidence="1">
    <location>
        <begin position="1"/>
        <end position="206"/>
    </location>
</feature>
<organism evidence="3 4">
    <name type="scientific">Durusdinium trenchii</name>
    <dbReference type="NCBI Taxonomy" id="1381693"/>
    <lineage>
        <taxon>Eukaryota</taxon>
        <taxon>Sar</taxon>
        <taxon>Alveolata</taxon>
        <taxon>Dinophyceae</taxon>
        <taxon>Suessiales</taxon>
        <taxon>Symbiodiniaceae</taxon>
        <taxon>Durusdinium</taxon>
    </lineage>
</organism>
<proteinExistence type="predicted"/>
<protein>
    <recommendedName>
        <fullName evidence="2">RecF/RecN/SMC N-terminal domain-containing protein</fullName>
    </recommendedName>
</protein>
<reference evidence="3 4" key="1">
    <citation type="submission" date="2024-02" db="EMBL/GenBank/DDBJ databases">
        <authorList>
            <person name="Chen Y."/>
            <person name="Shah S."/>
            <person name="Dougan E. K."/>
            <person name="Thang M."/>
            <person name="Chan C."/>
        </authorList>
    </citation>
    <scope>NUCLEOTIDE SEQUENCE [LARGE SCALE GENOMIC DNA]</scope>
</reference>
<evidence type="ECO:0000313" key="4">
    <source>
        <dbReference type="Proteomes" id="UP001642484"/>
    </source>
</evidence>
<feature type="compositionally biased region" description="Low complexity" evidence="1">
    <location>
        <begin position="161"/>
        <end position="193"/>
    </location>
</feature>
<keyword evidence="4" id="KW-1185">Reference proteome</keyword>
<comment type="caution">
    <text evidence="3">The sequence shown here is derived from an EMBL/GenBank/DDBJ whole genome shotgun (WGS) entry which is preliminary data.</text>
</comment>
<feature type="compositionally biased region" description="Low complexity" evidence="1">
    <location>
        <begin position="93"/>
        <end position="115"/>
    </location>
</feature>
<evidence type="ECO:0000313" key="3">
    <source>
        <dbReference type="EMBL" id="CAK8997821.1"/>
    </source>
</evidence>
<dbReference type="PANTHER" id="PTHR32182:SF22">
    <property type="entry name" value="ATP-DEPENDENT ENDONUCLEASE, OLD FAMILY-RELATED"/>
    <property type="match status" value="1"/>
</dbReference>
<dbReference type="EMBL" id="CAXAMN010002113">
    <property type="protein sequence ID" value="CAK8997821.1"/>
    <property type="molecule type" value="Genomic_DNA"/>
</dbReference>
<dbReference type="InterPro" id="IPR003395">
    <property type="entry name" value="RecF/RecN/SMC_N"/>
</dbReference>
<evidence type="ECO:0000259" key="2">
    <source>
        <dbReference type="Pfam" id="PF02463"/>
    </source>
</evidence>